<dbReference type="NCBIfam" id="TIGR02691">
    <property type="entry name" value="arsC_pI258_fam"/>
    <property type="match status" value="1"/>
</dbReference>
<evidence type="ECO:0000256" key="5">
    <source>
        <dbReference type="ARBA" id="ARBA00023284"/>
    </source>
</evidence>
<evidence type="ECO:0000256" key="3">
    <source>
        <dbReference type="ARBA" id="ARBA00023002"/>
    </source>
</evidence>
<dbReference type="HAMAP" id="MF_01624">
    <property type="entry name" value="Arsenate_reduct"/>
    <property type="match status" value="1"/>
</dbReference>
<dbReference type="EMBL" id="FMPG01000002">
    <property type="protein sequence ID" value="SCS60510.1"/>
    <property type="molecule type" value="Genomic_DNA"/>
</dbReference>
<feature type="active site" description="Nucleophile" evidence="10">
    <location>
        <position position="10"/>
    </location>
</feature>
<dbReference type="RefSeq" id="WP_069994608.1">
    <property type="nucleotide sequence ID" value="NZ_FMPG01000002.1"/>
</dbReference>
<evidence type="ECO:0000256" key="8">
    <source>
        <dbReference type="ARBA" id="ARBA00061528"/>
    </source>
</evidence>
<dbReference type="GO" id="GO:0046685">
    <property type="term" value="P:response to arsenic-containing substance"/>
    <property type="evidence" value="ECO:0007669"/>
    <property type="project" value="UniProtKB-UniRule"/>
</dbReference>
<dbReference type="CDD" id="cd16345">
    <property type="entry name" value="LMWP_ArsC"/>
    <property type="match status" value="1"/>
</dbReference>
<reference evidence="13 15" key="2">
    <citation type="submission" date="2016-09" db="EMBL/GenBank/DDBJ databases">
        <authorList>
            <consortium name="Pathogen Informatics"/>
        </authorList>
    </citation>
    <scope>NUCLEOTIDE SEQUENCE [LARGE SCALE GENOMIC DNA]</scope>
    <source>
        <strain evidence="13 15">82B</strain>
    </source>
</reference>
<gene>
    <name evidence="13" type="primary">arsC_1</name>
    <name evidence="10" type="synonym">arsC</name>
    <name evidence="13" type="ORF">SAMEA2297795_00794</name>
    <name evidence="12" type="ORF">SAMEA2297796_00472</name>
</gene>
<keyword evidence="5 10" id="KW-0676">Redox-active center</keyword>
<dbReference type="InterPro" id="IPR023485">
    <property type="entry name" value="Ptyr_pPase"/>
</dbReference>
<keyword evidence="1 10" id="KW-0963">Cytoplasm</keyword>
<comment type="subcellular location">
    <subcellularLocation>
        <location evidence="10">Cytoplasm</location>
    </subcellularLocation>
</comment>
<dbReference type="InterPro" id="IPR014064">
    <property type="entry name" value="Arsenate_reductase_ArsC"/>
</dbReference>
<dbReference type="OrthoDB" id="9784339at2"/>
<evidence type="ECO:0000256" key="7">
    <source>
        <dbReference type="ARBA" id="ARBA00052766"/>
    </source>
</evidence>
<protein>
    <recommendedName>
        <fullName evidence="6 10">Arsenate reductase</fullName>
        <ecNumber evidence="9 10">1.20.4.4</ecNumber>
    </recommendedName>
</protein>
<evidence type="ECO:0000259" key="11">
    <source>
        <dbReference type="SMART" id="SM00226"/>
    </source>
</evidence>
<dbReference type="Gene3D" id="3.40.50.2300">
    <property type="match status" value="1"/>
</dbReference>
<dbReference type="AlphaFoldDB" id="A0A1D4HXJ0"/>
<dbReference type="GO" id="GO:0030612">
    <property type="term" value="F:arsenate reductase (thioredoxin) activity"/>
    <property type="evidence" value="ECO:0007669"/>
    <property type="project" value="UniProtKB-UniRule"/>
</dbReference>
<keyword evidence="2 10" id="KW-0059">Arsenical resistance</keyword>
<evidence type="ECO:0000256" key="6">
    <source>
        <dbReference type="ARBA" id="ARBA00039879"/>
    </source>
</evidence>
<feature type="disulfide bond" description="Redox-active; alternate" evidence="10">
    <location>
        <begin position="10"/>
        <end position="82"/>
    </location>
</feature>
<evidence type="ECO:0000256" key="10">
    <source>
        <dbReference type="HAMAP-Rule" id="MF_01624"/>
    </source>
</evidence>
<dbReference type="SMART" id="SM00226">
    <property type="entry name" value="LMWPc"/>
    <property type="match status" value="1"/>
</dbReference>
<dbReference type="GO" id="GO:0004725">
    <property type="term" value="F:protein tyrosine phosphatase activity"/>
    <property type="evidence" value="ECO:0007669"/>
    <property type="project" value="UniProtKB-UniRule"/>
</dbReference>
<reference evidence="12 14" key="1">
    <citation type="submission" date="2016-09" db="EMBL/GenBank/DDBJ databases">
        <authorList>
            <consortium name="Pathogen Informatics"/>
            <person name="Sun Q."/>
            <person name="Inoue M."/>
        </authorList>
    </citation>
    <scope>NUCLEOTIDE SEQUENCE [LARGE SCALE GENOMIC DNA]</scope>
    <source>
        <strain evidence="12 14">82C</strain>
    </source>
</reference>
<comment type="function">
    <text evidence="10">Catalyzes the reduction of arsenate [As(V)] to arsenite [As(III)].</text>
</comment>
<feature type="disulfide bond" description="Redox-active; alternate" evidence="10">
    <location>
        <begin position="82"/>
        <end position="89"/>
    </location>
</feature>
<feature type="active site" description="Nucleophile" evidence="10">
    <location>
        <position position="89"/>
    </location>
</feature>
<evidence type="ECO:0000313" key="15">
    <source>
        <dbReference type="Proteomes" id="UP000095768"/>
    </source>
</evidence>
<comment type="similarity">
    <text evidence="8 10">Belongs to the low molecular weight phosphotyrosine protein phosphatase family. Thioredoxin-coupled ArsC subfamily.</text>
</comment>
<feature type="active site" description="Nucleophile" evidence="10">
    <location>
        <position position="82"/>
    </location>
</feature>
<dbReference type="PANTHER" id="PTHR43428:SF1">
    <property type="entry name" value="ARSENATE REDUCTASE"/>
    <property type="match status" value="1"/>
</dbReference>
<evidence type="ECO:0000256" key="2">
    <source>
        <dbReference type="ARBA" id="ARBA00022849"/>
    </source>
</evidence>
<dbReference type="Pfam" id="PF01451">
    <property type="entry name" value="LMWPc"/>
    <property type="match status" value="1"/>
</dbReference>
<keyword evidence="4 10" id="KW-1015">Disulfide bond</keyword>
<dbReference type="Proteomes" id="UP000095768">
    <property type="component" value="Unassembled WGS sequence"/>
</dbReference>
<evidence type="ECO:0000313" key="12">
    <source>
        <dbReference type="EMBL" id="SCS41943.1"/>
    </source>
</evidence>
<proteinExistence type="inferred from homology"/>
<evidence type="ECO:0000256" key="1">
    <source>
        <dbReference type="ARBA" id="ARBA00022490"/>
    </source>
</evidence>
<dbReference type="SUPFAM" id="SSF52788">
    <property type="entry name" value="Phosphotyrosine protein phosphatases I"/>
    <property type="match status" value="1"/>
</dbReference>
<dbReference type="PANTHER" id="PTHR43428">
    <property type="entry name" value="ARSENATE REDUCTASE"/>
    <property type="match status" value="1"/>
</dbReference>
<dbReference type="NCBIfam" id="NF010053">
    <property type="entry name" value="PRK13530.1"/>
    <property type="match status" value="1"/>
</dbReference>
<evidence type="ECO:0000256" key="9">
    <source>
        <dbReference type="ARBA" id="ARBA00066655"/>
    </source>
</evidence>
<keyword evidence="14" id="KW-1185">Reference proteome</keyword>
<sequence length="132" mass="14778">MDKKVIYFICTGNACRSQMAEGWGKVILGDDWQVYSAGIEAHGVNPKAIEAMKEVDIDITGQTSDIIDSELLKQSDLVVTLCSNADEHCPTLPSNVQKVHWGFDDPAGKPWSEFQRVRDEIKHAIEVFNEQQ</sequence>
<evidence type="ECO:0000313" key="14">
    <source>
        <dbReference type="Proteomes" id="UP000095412"/>
    </source>
</evidence>
<name>A0A1D4HXJ0_9STAP</name>
<comment type="catalytic activity">
    <reaction evidence="7 10">
        <text>arsenate + [thioredoxin]-dithiol + H(+) = arsenite + [thioredoxin]-disulfide + H2O</text>
        <dbReference type="Rhea" id="RHEA:43848"/>
        <dbReference type="Rhea" id="RHEA-COMP:10698"/>
        <dbReference type="Rhea" id="RHEA-COMP:10700"/>
        <dbReference type="ChEBI" id="CHEBI:15377"/>
        <dbReference type="ChEBI" id="CHEBI:15378"/>
        <dbReference type="ChEBI" id="CHEBI:29242"/>
        <dbReference type="ChEBI" id="CHEBI:29950"/>
        <dbReference type="ChEBI" id="CHEBI:48597"/>
        <dbReference type="ChEBI" id="CHEBI:50058"/>
        <dbReference type="EC" id="1.20.4.4"/>
    </reaction>
</comment>
<dbReference type="EMBL" id="FMPI01000002">
    <property type="protein sequence ID" value="SCS41943.1"/>
    <property type="molecule type" value="Genomic_DNA"/>
</dbReference>
<feature type="domain" description="Phosphotyrosine protein phosphatase I" evidence="11">
    <location>
        <begin position="4"/>
        <end position="131"/>
    </location>
</feature>
<dbReference type="Proteomes" id="UP000095412">
    <property type="component" value="Unassembled WGS sequence"/>
</dbReference>
<accession>A0A1D4HXJ0</accession>
<organism evidence="13 15">
    <name type="scientific">Staphylococcus caeli</name>
    <dbReference type="NCBI Taxonomy" id="2201815"/>
    <lineage>
        <taxon>Bacteria</taxon>
        <taxon>Bacillati</taxon>
        <taxon>Bacillota</taxon>
        <taxon>Bacilli</taxon>
        <taxon>Bacillales</taxon>
        <taxon>Staphylococcaceae</taxon>
        <taxon>Staphylococcus</taxon>
    </lineage>
</organism>
<dbReference type="GO" id="GO:0005737">
    <property type="term" value="C:cytoplasm"/>
    <property type="evidence" value="ECO:0007669"/>
    <property type="project" value="UniProtKB-SubCell"/>
</dbReference>
<dbReference type="EC" id="1.20.4.4" evidence="9 10"/>
<dbReference type="FunFam" id="3.40.50.2300:FF:000237">
    <property type="entry name" value="Arsenate reductase"/>
    <property type="match status" value="1"/>
</dbReference>
<evidence type="ECO:0000256" key="4">
    <source>
        <dbReference type="ARBA" id="ARBA00023157"/>
    </source>
</evidence>
<keyword evidence="3 10" id="KW-0560">Oxidoreductase</keyword>
<evidence type="ECO:0000313" key="13">
    <source>
        <dbReference type="EMBL" id="SCS60510.1"/>
    </source>
</evidence>
<dbReference type="InterPro" id="IPR036196">
    <property type="entry name" value="Ptyr_pPase_sf"/>
</dbReference>